<dbReference type="CDD" id="cd03255">
    <property type="entry name" value="ABC_MJ0796_LolCDE_FtsE"/>
    <property type="match status" value="1"/>
</dbReference>
<dbReference type="InterPro" id="IPR017871">
    <property type="entry name" value="ABC_transporter-like_CS"/>
</dbReference>
<evidence type="ECO:0000313" key="6">
    <source>
        <dbReference type="Proteomes" id="UP000013840"/>
    </source>
</evidence>
<dbReference type="AlphaFoldDB" id="R3WNN6"/>
<dbReference type="PANTHER" id="PTHR24220:SF86">
    <property type="entry name" value="ABC TRANSPORTER ABCH.1"/>
    <property type="match status" value="1"/>
</dbReference>
<evidence type="ECO:0000256" key="1">
    <source>
        <dbReference type="ARBA" id="ARBA00022448"/>
    </source>
</evidence>
<protein>
    <recommendedName>
        <fullName evidence="4">ABC transporter domain-containing protein</fullName>
    </recommendedName>
</protein>
<dbReference type="InterPro" id="IPR003593">
    <property type="entry name" value="AAA+_ATPase"/>
</dbReference>
<dbReference type="EMBL" id="AJAU01000010">
    <property type="protein sequence ID" value="EOL49032.1"/>
    <property type="molecule type" value="Genomic_DNA"/>
</dbReference>
<dbReference type="GO" id="GO:0005524">
    <property type="term" value="F:ATP binding"/>
    <property type="evidence" value="ECO:0007669"/>
    <property type="project" value="UniProtKB-KW"/>
</dbReference>
<accession>R3WNN6</accession>
<dbReference type="SMART" id="SM00382">
    <property type="entry name" value="AAA"/>
    <property type="match status" value="1"/>
</dbReference>
<evidence type="ECO:0000259" key="4">
    <source>
        <dbReference type="PROSITE" id="PS50893"/>
    </source>
</evidence>
<proteinExistence type="predicted"/>
<dbReference type="InterPro" id="IPR015854">
    <property type="entry name" value="ABC_transpr_LolD-like"/>
</dbReference>
<dbReference type="PATRIC" id="fig|1158612.3.peg.858"/>
<keyword evidence="3" id="KW-0067">ATP-binding</keyword>
<dbReference type="STRING" id="317735.RU98_GL001168"/>
<dbReference type="PANTHER" id="PTHR24220">
    <property type="entry name" value="IMPORT ATP-BINDING PROTEIN"/>
    <property type="match status" value="1"/>
</dbReference>
<dbReference type="RefSeq" id="WP_010771029.1">
    <property type="nucleotide sequence ID" value="NZ_KB946333.1"/>
</dbReference>
<dbReference type="GO" id="GO:0005886">
    <property type="term" value="C:plasma membrane"/>
    <property type="evidence" value="ECO:0007669"/>
    <property type="project" value="TreeGrafter"/>
</dbReference>
<dbReference type="PROSITE" id="PS00211">
    <property type="entry name" value="ABC_TRANSPORTER_1"/>
    <property type="match status" value="1"/>
</dbReference>
<evidence type="ECO:0000256" key="3">
    <source>
        <dbReference type="ARBA" id="ARBA00022840"/>
    </source>
</evidence>
<evidence type="ECO:0000313" key="5">
    <source>
        <dbReference type="EMBL" id="EOL49032.1"/>
    </source>
</evidence>
<gene>
    <name evidence="5" type="ORF">UC7_00877</name>
</gene>
<dbReference type="SUPFAM" id="SSF52540">
    <property type="entry name" value="P-loop containing nucleoside triphosphate hydrolases"/>
    <property type="match status" value="1"/>
</dbReference>
<reference evidence="5 6" key="1">
    <citation type="submission" date="2013-02" db="EMBL/GenBank/DDBJ databases">
        <title>The Genome Sequence of Enterococcus caccae BAA-1240.</title>
        <authorList>
            <consortium name="The Broad Institute Genome Sequencing Platform"/>
            <consortium name="The Broad Institute Genome Sequencing Center for Infectious Disease"/>
            <person name="Earl A.M."/>
            <person name="Gilmore M.S."/>
            <person name="Lebreton F."/>
            <person name="Walker B."/>
            <person name="Young S.K."/>
            <person name="Zeng Q."/>
            <person name="Gargeya S."/>
            <person name="Fitzgerald M."/>
            <person name="Haas B."/>
            <person name="Abouelleil A."/>
            <person name="Alvarado L."/>
            <person name="Arachchi H.M."/>
            <person name="Berlin A.M."/>
            <person name="Chapman S.B."/>
            <person name="Dewar J."/>
            <person name="Goldberg J."/>
            <person name="Griggs A."/>
            <person name="Gujja S."/>
            <person name="Hansen M."/>
            <person name="Howarth C."/>
            <person name="Imamovic A."/>
            <person name="Larimer J."/>
            <person name="McCowan C."/>
            <person name="Murphy C."/>
            <person name="Neiman D."/>
            <person name="Pearson M."/>
            <person name="Priest M."/>
            <person name="Roberts A."/>
            <person name="Saif S."/>
            <person name="Shea T."/>
            <person name="Sisk P."/>
            <person name="Sykes S."/>
            <person name="Wortman J."/>
            <person name="Nusbaum C."/>
            <person name="Birren B."/>
        </authorList>
    </citation>
    <scope>NUCLEOTIDE SEQUENCE [LARGE SCALE GENOMIC DNA]</scope>
    <source>
        <strain evidence="5 6">ATCC BAA-1240</strain>
    </source>
</reference>
<sequence>MISVKNITKTYGKNKVIDNFSYTISEGDFICLCGKSGSGKTTLINIISLLEKPSNGRITFDQIHDPSSKQILMLQRHKIGYLFQNYALIENETVAQNLKIALTYSKLSKSAQVEAMIHALQQLELHDCLKKKVYQLSGGEQQRIAIARMLLKDPQYIFADEPTGNLDEYNRDIVFNVLKKLNQQNKTVVYVSHDTELIKKANTIIDLSAT</sequence>
<dbReference type="GO" id="GO:0022857">
    <property type="term" value="F:transmembrane transporter activity"/>
    <property type="evidence" value="ECO:0007669"/>
    <property type="project" value="TreeGrafter"/>
</dbReference>
<dbReference type="Proteomes" id="UP000013840">
    <property type="component" value="Unassembled WGS sequence"/>
</dbReference>
<name>R3WNN6_9ENTE</name>
<dbReference type="OrthoDB" id="9791546at2"/>
<feature type="domain" description="ABC transporter" evidence="4">
    <location>
        <begin position="2"/>
        <end position="210"/>
    </location>
</feature>
<keyword evidence="6" id="KW-1185">Reference proteome</keyword>
<dbReference type="Gene3D" id="3.40.50.300">
    <property type="entry name" value="P-loop containing nucleotide triphosphate hydrolases"/>
    <property type="match status" value="1"/>
</dbReference>
<dbReference type="InterPro" id="IPR003439">
    <property type="entry name" value="ABC_transporter-like_ATP-bd"/>
</dbReference>
<dbReference type="GO" id="GO:0016887">
    <property type="term" value="F:ATP hydrolysis activity"/>
    <property type="evidence" value="ECO:0007669"/>
    <property type="project" value="InterPro"/>
</dbReference>
<dbReference type="InterPro" id="IPR017911">
    <property type="entry name" value="MacB-like_ATP-bd"/>
</dbReference>
<keyword evidence="2" id="KW-0547">Nucleotide-binding</keyword>
<comment type="caution">
    <text evidence="5">The sequence shown here is derived from an EMBL/GenBank/DDBJ whole genome shotgun (WGS) entry which is preliminary data.</text>
</comment>
<dbReference type="eggNOG" id="COG1136">
    <property type="taxonomic scope" value="Bacteria"/>
</dbReference>
<dbReference type="Pfam" id="PF00005">
    <property type="entry name" value="ABC_tran"/>
    <property type="match status" value="1"/>
</dbReference>
<evidence type="ECO:0000256" key="2">
    <source>
        <dbReference type="ARBA" id="ARBA00022741"/>
    </source>
</evidence>
<keyword evidence="1" id="KW-0813">Transport</keyword>
<dbReference type="PROSITE" id="PS50893">
    <property type="entry name" value="ABC_TRANSPORTER_2"/>
    <property type="match status" value="1"/>
</dbReference>
<organism evidence="5 6">
    <name type="scientific">Enterococcus caccae ATCC BAA-1240</name>
    <dbReference type="NCBI Taxonomy" id="1158612"/>
    <lineage>
        <taxon>Bacteria</taxon>
        <taxon>Bacillati</taxon>
        <taxon>Bacillota</taxon>
        <taxon>Bacilli</taxon>
        <taxon>Lactobacillales</taxon>
        <taxon>Enterococcaceae</taxon>
        <taxon>Enterococcus</taxon>
    </lineage>
</organism>
<dbReference type="InterPro" id="IPR027417">
    <property type="entry name" value="P-loop_NTPase"/>
</dbReference>